<dbReference type="GO" id="GO:0006355">
    <property type="term" value="P:regulation of DNA-templated transcription"/>
    <property type="evidence" value="ECO:0007669"/>
    <property type="project" value="TreeGrafter"/>
</dbReference>
<dbReference type="SMART" id="SM00448">
    <property type="entry name" value="REC"/>
    <property type="match status" value="1"/>
</dbReference>
<dbReference type="GO" id="GO:0000156">
    <property type="term" value="F:phosphorelay response regulator activity"/>
    <property type="evidence" value="ECO:0007669"/>
    <property type="project" value="TreeGrafter"/>
</dbReference>
<comment type="caution">
    <text evidence="8">The sequence shown here is derived from an EMBL/GenBank/DDBJ whole genome shotgun (WGS) entry which is preliminary data.</text>
</comment>
<dbReference type="PANTHER" id="PTHR48111">
    <property type="entry name" value="REGULATOR OF RPOS"/>
    <property type="match status" value="1"/>
</dbReference>
<reference evidence="8" key="1">
    <citation type="submission" date="2020-10" db="EMBL/GenBank/DDBJ databases">
        <title>Connecting structure to function with the recovery of over 1000 high-quality activated sludge metagenome-assembled genomes encoding full-length rRNA genes using long-read sequencing.</title>
        <authorList>
            <person name="Singleton C.M."/>
            <person name="Petriglieri F."/>
            <person name="Kristensen J.M."/>
            <person name="Kirkegaard R.H."/>
            <person name="Michaelsen T.Y."/>
            <person name="Andersen M.H."/>
            <person name="Karst S.M."/>
            <person name="Dueholm M.S."/>
            <person name="Nielsen P.H."/>
            <person name="Albertsen M."/>
        </authorList>
    </citation>
    <scope>NUCLEOTIDE SEQUENCE</scope>
    <source>
        <strain evidence="8">Hirt_18-Q3-R61-65_BATAC.395</strain>
    </source>
</reference>
<dbReference type="EMBL" id="JADJUC010000023">
    <property type="protein sequence ID" value="MBK8525090.1"/>
    <property type="molecule type" value="Genomic_DNA"/>
</dbReference>
<dbReference type="Pfam" id="PF00072">
    <property type="entry name" value="Response_reg"/>
    <property type="match status" value="1"/>
</dbReference>
<name>A0A9D7PRC2_9PROT</name>
<dbReference type="SUPFAM" id="SSF52172">
    <property type="entry name" value="CheY-like"/>
    <property type="match status" value="1"/>
</dbReference>
<keyword evidence="5" id="KW-0804">Transcription</keyword>
<keyword evidence="4" id="KW-0238">DNA-binding</keyword>
<organism evidence="8 9">
    <name type="scientific">Candidatus Proximibacter danicus</name>
    <dbReference type="NCBI Taxonomy" id="2954365"/>
    <lineage>
        <taxon>Bacteria</taxon>
        <taxon>Pseudomonadati</taxon>
        <taxon>Pseudomonadota</taxon>
        <taxon>Betaproteobacteria</taxon>
        <taxon>Candidatus Proximibacter</taxon>
    </lineage>
</organism>
<proteinExistence type="predicted"/>
<dbReference type="InterPro" id="IPR001789">
    <property type="entry name" value="Sig_transdc_resp-reg_receiver"/>
</dbReference>
<gene>
    <name evidence="8" type="ORF">IPL58_14135</name>
</gene>
<dbReference type="Proteomes" id="UP000886689">
    <property type="component" value="Unassembled WGS sequence"/>
</dbReference>
<feature type="domain" description="Response regulatory" evidence="7">
    <location>
        <begin position="7"/>
        <end position="123"/>
    </location>
</feature>
<accession>A0A9D7PRC2</accession>
<evidence type="ECO:0000256" key="6">
    <source>
        <dbReference type="PROSITE-ProRule" id="PRU00169"/>
    </source>
</evidence>
<dbReference type="PROSITE" id="PS50110">
    <property type="entry name" value="RESPONSE_REGULATORY"/>
    <property type="match status" value="1"/>
</dbReference>
<keyword evidence="3" id="KW-0805">Transcription regulation</keyword>
<sequence>MPPLTRKILLIDDDPVVREAAAMMLRDEGVFVLEASCGVEGIEMALRSPPDLVLCDLFMPGVDGFGVLARLRAEPATAGVPFVFITASTDEDDSRVGFGLGADDYLHKPLDGDALVAVIARHFPAG</sequence>
<keyword evidence="2" id="KW-0902">Two-component regulatory system</keyword>
<dbReference type="InterPro" id="IPR039420">
    <property type="entry name" value="WalR-like"/>
</dbReference>
<evidence type="ECO:0000256" key="4">
    <source>
        <dbReference type="ARBA" id="ARBA00023125"/>
    </source>
</evidence>
<dbReference type="CDD" id="cd17574">
    <property type="entry name" value="REC_OmpR"/>
    <property type="match status" value="1"/>
</dbReference>
<dbReference type="GO" id="GO:0032993">
    <property type="term" value="C:protein-DNA complex"/>
    <property type="evidence" value="ECO:0007669"/>
    <property type="project" value="TreeGrafter"/>
</dbReference>
<dbReference type="GO" id="GO:0005829">
    <property type="term" value="C:cytosol"/>
    <property type="evidence" value="ECO:0007669"/>
    <property type="project" value="TreeGrafter"/>
</dbReference>
<evidence type="ECO:0000256" key="2">
    <source>
        <dbReference type="ARBA" id="ARBA00023012"/>
    </source>
</evidence>
<feature type="modified residue" description="4-aspartylphosphate" evidence="6">
    <location>
        <position position="56"/>
    </location>
</feature>
<protein>
    <submittedName>
        <fullName evidence="8">Response regulator</fullName>
    </submittedName>
</protein>
<evidence type="ECO:0000256" key="5">
    <source>
        <dbReference type="ARBA" id="ARBA00023163"/>
    </source>
</evidence>
<keyword evidence="1 6" id="KW-0597">Phosphoprotein</keyword>
<dbReference type="GO" id="GO:0000976">
    <property type="term" value="F:transcription cis-regulatory region binding"/>
    <property type="evidence" value="ECO:0007669"/>
    <property type="project" value="TreeGrafter"/>
</dbReference>
<dbReference type="AlphaFoldDB" id="A0A9D7PRC2"/>
<evidence type="ECO:0000313" key="9">
    <source>
        <dbReference type="Proteomes" id="UP000886689"/>
    </source>
</evidence>
<dbReference type="Gene3D" id="3.40.50.2300">
    <property type="match status" value="1"/>
</dbReference>
<dbReference type="PANTHER" id="PTHR48111:SF1">
    <property type="entry name" value="TWO-COMPONENT RESPONSE REGULATOR ORR33"/>
    <property type="match status" value="1"/>
</dbReference>
<evidence type="ECO:0000313" key="8">
    <source>
        <dbReference type="EMBL" id="MBK8525090.1"/>
    </source>
</evidence>
<evidence type="ECO:0000259" key="7">
    <source>
        <dbReference type="PROSITE" id="PS50110"/>
    </source>
</evidence>
<dbReference type="InterPro" id="IPR011006">
    <property type="entry name" value="CheY-like_superfamily"/>
</dbReference>
<evidence type="ECO:0000256" key="1">
    <source>
        <dbReference type="ARBA" id="ARBA00022553"/>
    </source>
</evidence>
<evidence type="ECO:0000256" key="3">
    <source>
        <dbReference type="ARBA" id="ARBA00023015"/>
    </source>
</evidence>